<dbReference type="InterPro" id="IPR020845">
    <property type="entry name" value="AMP-binding_CS"/>
</dbReference>
<protein>
    <submittedName>
        <fullName evidence="3">Acyl-CoA synthetase</fullName>
    </submittedName>
</protein>
<evidence type="ECO:0000259" key="1">
    <source>
        <dbReference type="Pfam" id="PF00501"/>
    </source>
</evidence>
<proteinExistence type="predicted"/>
<dbReference type="STRING" id="71717.A0A4Y7TE72"/>
<comment type="caution">
    <text evidence="3">The sequence shown here is derived from an EMBL/GenBank/DDBJ whole genome shotgun (WGS) entry which is preliminary data.</text>
</comment>
<dbReference type="EMBL" id="QPFP01000017">
    <property type="protein sequence ID" value="TEB31862.1"/>
    <property type="molecule type" value="Genomic_DNA"/>
</dbReference>
<sequence length="651" mass="71586">MQGGVGWLAFLLHPGSRIVSFSSSVAVRKASAMIRTSRTQLRPFNTKPARRGLLTLSSVEGPLEPPLSTKTFPNYWRTEIMDKHSTRPGLICRMEKPRAHGGPVSRNMGVTKHLAWDFEEFGRHVDALARGLVGMGVKKGIGAYAMLQWACASIGAILVTVNPAYRMHELVNTLNLVQVQHLFVVPHIRSSHYVRMLAEKFPEMCSMHPGELQLEGLPSLRNLVVIDNAEESRAELEKVEVKSMVDWREVPIWREGSREARIQKEVEEGLDRDEVINLQFTSGTTGLPKAVSLTHANLLNNGIQIGRCMRMTDRDLLCNVPPLFHCFGLVLGNLAAWTHGAGIVYPSEIFDPPSIVDAVVEEKCTALHGVPTHFLGVLSEVEKRKKGGAALDFSHLRTGIGAGTSIPIDLMKTLVSDLNLTELTIAYGMSDPVSFQTTPEDPLIKRVETVGKIHPHVKAKIVDIDSKVVPVNTSGELLVSGYLLQKGYWADEAQTGAAMKPDEDGTLWMYTGDEAVMDEEGYVRIVGRVKDLIIRGGENLFPVQIENTLTAHHSVREAAAVAVSDAKYGEVVGAWIVREPGAEPLSRKQVRDLVSRNMNPQNAPAWVWFVDEDGTPKDLPKTASGKVQKHILRKWSKGLCAQGVGKADSSS</sequence>
<dbReference type="Pfam" id="PF00501">
    <property type="entry name" value="AMP-binding"/>
    <property type="match status" value="1"/>
</dbReference>
<dbReference type="AlphaFoldDB" id="A0A4Y7TE72"/>
<dbReference type="GO" id="GO:0006631">
    <property type="term" value="P:fatty acid metabolic process"/>
    <property type="evidence" value="ECO:0007669"/>
    <property type="project" value="TreeGrafter"/>
</dbReference>
<dbReference type="PANTHER" id="PTHR43201:SF30">
    <property type="entry name" value="AMP-DEPENDENT SYNTHETASE_LIGASE DOMAIN-CONTAINING PROTEIN"/>
    <property type="match status" value="1"/>
</dbReference>
<organism evidence="3 4">
    <name type="scientific">Coprinellus micaceus</name>
    <name type="common">Glistening ink-cap mushroom</name>
    <name type="synonym">Coprinus micaceus</name>
    <dbReference type="NCBI Taxonomy" id="71717"/>
    <lineage>
        <taxon>Eukaryota</taxon>
        <taxon>Fungi</taxon>
        <taxon>Dikarya</taxon>
        <taxon>Basidiomycota</taxon>
        <taxon>Agaricomycotina</taxon>
        <taxon>Agaricomycetes</taxon>
        <taxon>Agaricomycetidae</taxon>
        <taxon>Agaricales</taxon>
        <taxon>Agaricineae</taxon>
        <taxon>Psathyrellaceae</taxon>
        <taxon>Coprinellus</taxon>
    </lineage>
</organism>
<dbReference type="PANTHER" id="PTHR43201">
    <property type="entry name" value="ACYL-COA SYNTHETASE"/>
    <property type="match status" value="1"/>
</dbReference>
<dbReference type="OrthoDB" id="10253115at2759"/>
<dbReference type="InterPro" id="IPR000873">
    <property type="entry name" value="AMP-dep_synth/lig_dom"/>
</dbReference>
<name>A0A4Y7TE72_COPMI</name>
<dbReference type="InterPro" id="IPR042099">
    <property type="entry name" value="ANL_N_sf"/>
</dbReference>
<dbReference type="InterPro" id="IPR045851">
    <property type="entry name" value="AMP-bd_C_sf"/>
</dbReference>
<evidence type="ECO:0000313" key="3">
    <source>
        <dbReference type="EMBL" id="TEB31862.1"/>
    </source>
</evidence>
<dbReference type="Proteomes" id="UP000298030">
    <property type="component" value="Unassembled WGS sequence"/>
</dbReference>
<feature type="domain" description="AMP-binding enzyme C-terminal" evidence="2">
    <location>
        <begin position="544"/>
        <end position="626"/>
    </location>
</feature>
<dbReference type="PROSITE" id="PS00455">
    <property type="entry name" value="AMP_BINDING"/>
    <property type="match status" value="1"/>
</dbReference>
<gene>
    <name evidence="3" type="ORF">FA13DRAFT_1732159</name>
</gene>
<dbReference type="Gene3D" id="3.40.50.12780">
    <property type="entry name" value="N-terminal domain of ligase-like"/>
    <property type="match status" value="1"/>
</dbReference>
<dbReference type="SUPFAM" id="SSF56801">
    <property type="entry name" value="Acetyl-CoA synthetase-like"/>
    <property type="match status" value="1"/>
</dbReference>
<reference evidence="3 4" key="1">
    <citation type="journal article" date="2019" name="Nat. Ecol. Evol.">
        <title>Megaphylogeny resolves global patterns of mushroom evolution.</title>
        <authorList>
            <person name="Varga T."/>
            <person name="Krizsan K."/>
            <person name="Foldi C."/>
            <person name="Dima B."/>
            <person name="Sanchez-Garcia M."/>
            <person name="Sanchez-Ramirez S."/>
            <person name="Szollosi G.J."/>
            <person name="Szarkandi J.G."/>
            <person name="Papp V."/>
            <person name="Albert L."/>
            <person name="Andreopoulos W."/>
            <person name="Angelini C."/>
            <person name="Antonin V."/>
            <person name="Barry K.W."/>
            <person name="Bougher N.L."/>
            <person name="Buchanan P."/>
            <person name="Buyck B."/>
            <person name="Bense V."/>
            <person name="Catcheside P."/>
            <person name="Chovatia M."/>
            <person name="Cooper J."/>
            <person name="Damon W."/>
            <person name="Desjardin D."/>
            <person name="Finy P."/>
            <person name="Geml J."/>
            <person name="Haridas S."/>
            <person name="Hughes K."/>
            <person name="Justo A."/>
            <person name="Karasinski D."/>
            <person name="Kautmanova I."/>
            <person name="Kiss B."/>
            <person name="Kocsube S."/>
            <person name="Kotiranta H."/>
            <person name="LaButti K.M."/>
            <person name="Lechner B.E."/>
            <person name="Liimatainen K."/>
            <person name="Lipzen A."/>
            <person name="Lukacs Z."/>
            <person name="Mihaltcheva S."/>
            <person name="Morgado L.N."/>
            <person name="Niskanen T."/>
            <person name="Noordeloos M.E."/>
            <person name="Ohm R.A."/>
            <person name="Ortiz-Santana B."/>
            <person name="Ovrebo C."/>
            <person name="Racz N."/>
            <person name="Riley R."/>
            <person name="Savchenko A."/>
            <person name="Shiryaev A."/>
            <person name="Soop K."/>
            <person name="Spirin V."/>
            <person name="Szebenyi C."/>
            <person name="Tomsovsky M."/>
            <person name="Tulloss R.E."/>
            <person name="Uehling J."/>
            <person name="Grigoriev I.V."/>
            <person name="Vagvolgyi C."/>
            <person name="Papp T."/>
            <person name="Martin F.M."/>
            <person name="Miettinen O."/>
            <person name="Hibbett D.S."/>
            <person name="Nagy L.G."/>
        </authorList>
    </citation>
    <scope>NUCLEOTIDE SEQUENCE [LARGE SCALE GENOMIC DNA]</scope>
    <source>
        <strain evidence="3 4">FP101781</strain>
    </source>
</reference>
<dbReference type="Pfam" id="PF13193">
    <property type="entry name" value="AMP-binding_C"/>
    <property type="match status" value="1"/>
</dbReference>
<dbReference type="Gene3D" id="3.30.300.30">
    <property type="match status" value="1"/>
</dbReference>
<evidence type="ECO:0000259" key="2">
    <source>
        <dbReference type="Pfam" id="PF13193"/>
    </source>
</evidence>
<accession>A0A4Y7TE72</accession>
<dbReference type="InterPro" id="IPR025110">
    <property type="entry name" value="AMP-bd_C"/>
</dbReference>
<evidence type="ECO:0000313" key="4">
    <source>
        <dbReference type="Proteomes" id="UP000298030"/>
    </source>
</evidence>
<dbReference type="GO" id="GO:0031956">
    <property type="term" value="F:medium-chain fatty acid-CoA ligase activity"/>
    <property type="evidence" value="ECO:0007669"/>
    <property type="project" value="TreeGrafter"/>
</dbReference>
<keyword evidence="4" id="KW-1185">Reference proteome</keyword>
<feature type="domain" description="AMP-dependent synthetase/ligase" evidence="1">
    <location>
        <begin position="115"/>
        <end position="489"/>
    </location>
</feature>